<protein>
    <submittedName>
        <fullName evidence="2">Uncharacterized protein</fullName>
    </submittedName>
</protein>
<evidence type="ECO:0000256" key="1">
    <source>
        <dbReference type="SAM" id="Coils"/>
    </source>
</evidence>
<feature type="coiled-coil region" evidence="1">
    <location>
        <begin position="19"/>
        <end position="75"/>
    </location>
</feature>
<keyword evidence="1" id="KW-0175">Coiled coil</keyword>
<name>A0A6C0KDL1_9ZZZZ</name>
<sequence>MNINDRQDHTEKWYTFIDKEKCDDKLQNLDEKYDEKVQNLDEKYDEKVQNLEEKIEKIEHQIKEMDEQIHYLTNNNLKLINRLLEAEISLERAKNSLVRNHIPFPFSSSLLTRKFSM</sequence>
<organism evidence="2">
    <name type="scientific">viral metagenome</name>
    <dbReference type="NCBI Taxonomy" id="1070528"/>
    <lineage>
        <taxon>unclassified sequences</taxon>
        <taxon>metagenomes</taxon>
        <taxon>organismal metagenomes</taxon>
    </lineage>
</organism>
<dbReference type="AlphaFoldDB" id="A0A6C0KDL1"/>
<dbReference type="EMBL" id="MN740867">
    <property type="protein sequence ID" value="QHU15739.1"/>
    <property type="molecule type" value="Genomic_DNA"/>
</dbReference>
<proteinExistence type="predicted"/>
<evidence type="ECO:0000313" key="2">
    <source>
        <dbReference type="EMBL" id="QHU15739.1"/>
    </source>
</evidence>
<accession>A0A6C0KDL1</accession>
<reference evidence="2" key="1">
    <citation type="journal article" date="2020" name="Nature">
        <title>Giant virus diversity and host interactions through global metagenomics.</title>
        <authorList>
            <person name="Schulz F."/>
            <person name="Roux S."/>
            <person name="Paez-Espino D."/>
            <person name="Jungbluth S."/>
            <person name="Walsh D.A."/>
            <person name="Denef V.J."/>
            <person name="McMahon K.D."/>
            <person name="Konstantinidis K.T."/>
            <person name="Eloe-Fadrosh E.A."/>
            <person name="Kyrpides N.C."/>
            <person name="Woyke T."/>
        </authorList>
    </citation>
    <scope>NUCLEOTIDE SEQUENCE</scope>
    <source>
        <strain evidence="2">GVMAG-S-3300010158-109</strain>
    </source>
</reference>